<protein>
    <submittedName>
        <fullName evidence="2">Uncharacterized protein</fullName>
    </submittedName>
</protein>
<dbReference type="GeneID" id="32232947"/>
<gene>
    <name evidence="2" type="primary">orf412</name>
</gene>
<keyword evidence="1" id="KW-0472">Membrane</keyword>
<keyword evidence="2" id="KW-0496">Mitochondrion</keyword>
<keyword evidence="1" id="KW-0812">Transmembrane</keyword>
<dbReference type="RefSeq" id="YP_009355777.1">
    <property type="nucleotide sequence ID" value="NC_034349.1"/>
</dbReference>
<accession>A0A1V1FN59</accession>
<feature type="transmembrane region" description="Helical" evidence="1">
    <location>
        <begin position="327"/>
        <end position="351"/>
    </location>
</feature>
<reference evidence="2" key="1">
    <citation type="submission" date="2016-12" db="EMBL/GenBank/DDBJ databases">
        <title>Complete mitochondrial genome of the wood-decaying fungus Fomitopsis palustris.</title>
        <authorList>
            <person name="Tanaka Y."/>
            <person name="Suzuki T."/>
            <person name="Iigo M."/>
            <person name="Kurokura T."/>
            <person name="Toyama F."/>
            <person name="Dohra H."/>
            <person name="Konno N."/>
        </authorList>
    </citation>
    <scope>NUCLEOTIDE SEQUENCE</scope>
    <source>
        <strain evidence="2">FFPRI 0507</strain>
    </source>
</reference>
<organism evidence="2">
    <name type="scientific">Fomitopsis palustris</name>
    <dbReference type="NCBI Taxonomy" id="2870670"/>
    <lineage>
        <taxon>Eukaryota</taxon>
        <taxon>Fungi</taxon>
        <taxon>Dikarya</taxon>
        <taxon>Basidiomycota</taxon>
        <taxon>Agaricomycotina</taxon>
        <taxon>Agaricomycetes</taxon>
        <taxon>Polyporales</taxon>
        <taxon>Fomitopsis</taxon>
    </lineage>
</organism>
<sequence>MRIPRELQQKIDCSKFNSQELIDNSKILRELIEEARSDFTGENTLGLFNKLSIEDRKNMLKELDIFRSEIYKIKGKNISEYYINEYYNKYVKFCPFFLYTKKWANVDGFTEDIINKLICSVRSDQIDNINLDDYINMGKALIDNETIIKETLKTKRLGEFGEITLNEIVDKGFEVLSPLSQFTTDYSNVIAIGGSLISSYFFFKSVVRLYEKTAFKEAYKLSSADDLLKYNLIRSKEVKSFMVFAAPFIVGTFWVLKKQIGGPNVNINIQNNIEDNATSAGILCFIKNRIPKYLGPIIWMIICLFFMDLPSKIGESIMSSYLVYVKWFFFLGSITSFFMICYYIFSIYLVYKFSKQDTKISDFYPEFIRNWYKFNQSLSHSQNISLFIGIYYRLMFIYLIILLLCLLVLYIL</sequence>
<evidence type="ECO:0000256" key="1">
    <source>
        <dbReference type="SAM" id="Phobius"/>
    </source>
</evidence>
<keyword evidence="1" id="KW-1133">Transmembrane helix</keyword>
<name>A0A1V1FN59_9APHY</name>
<feature type="transmembrane region" description="Helical" evidence="1">
    <location>
        <begin position="390"/>
        <end position="411"/>
    </location>
</feature>
<dbReference type="AlphaFoldDB" id="A0A1V1FN59"/>
<proteinExistence type="predicted"/>
<evidence type="ECO:0000313" key="2">
    <source>
        <dbReference type="EMBL" id="BAX08572.1"/>
    </source>
</evidence>
<feature type="transmembrane region" description="Helical" evidence="1">
    <location>
        <begin position="290"/>
        <end position="307"/>
    </location>
</feature>
<geneLocation type="mitochondrion" evidence="2"/>
<dbReference type="EMBL" id="AP017926">
    <property type="protein sequence ID" value="BAX08572.1"/>
    <property type="molecule type" value="Genomic_DNA"/>
</dbReference>